<evidence type="ECO:0000256" key="5">
    <source>
        <dbReference type="ARBA" id="ARBA00046874"/>
    </source>
</evidence>
<dbReference type="RefSeq" id="WP_068452278.1">
    <property type="nucleotide sequence ID" value="NZ_CP147847.1"/>
</dbReference>
<dbReference type="Pfam" id="PF22642">
    <property type="entry name" value="MinC_N_1"/>
    <property type="match status" value="1"/>
</dbReference>
<comment type="caution">
    <text evidence="9">The sequence shown here is derived from an EMBL/GenBank/DDBJ whole genome shotgun (WGS) entry which is preliminary data.</text>
</comment>
<accession>A0ABU9LI64</accession>
<evidence type="ECO:0000259" key="7">
    <source>
        <dbReference type="Pfam" id="PF03775"/>
    </source>
</evidence>
<dbReference type="SUPFAM" id="SSF63848">
    <property type="entry name" value="Cell-division inhibitor MinC, C-terminal domain"/>
    <property type="match status" value="1"/>
</dbReference>
<dbReference type="InterPro" id="IPR055219">
    <property type="entry name" value="MinC_N_1"/>
</dbReference>
<keyword evidence="10" id="KW-1185">Reference proteome</keyword>
<dbReference type="InterPro" id="IPR013033">
    <property type="entry name" value="MinC"/>
</dbReference>
<dbReference type="Gene3D" id="2.160.20.70">
    <property type="match status" value="1"/>
</dbReference>
<feature type="domain" description="Septum formation inhibitor MinC C-terminal" evidence="7">
    <location>
        <begin position="105"/>
        <end position="203"/>
    </location>
</feature>
<dbReference type="PANTHER" id="PTHR34108:SF1">
    <property type="entry name" value="SEPTUM SITE-DETERMINING PROTEIN MINC"/>
    <property type="match status" value="1"/>
</dbReference>
<dbReference type="Proteomes" id="UP001398420">
    <property type="component" value="Unassembled WGS sequence"/>
</dbReference>
<comment type="similarity">
    <text evidence="1 6">Belongs to the MinC family.</text>
</comment>
<evidence type="ECO:0000259" key="8">
    <source>
        <dbReference type="Pfam" id="PF22642"/>
    </source>
</evidence>
<feature type="domain" description="Septum site-determining protein MinC N-terminal" evidence="8">
    <location>
        <begin position="7"/>
        <end position="80"/>
    </location>
</feature>
<gene>
    <name evidence="6" type="primary">minC</name>
    <name evidence="9" type="ORF">AAF454_02850</name>
</gene>
<dbReference type="InterPro" id="IPR005526">
    <property type="entry name" value="Septum_form_inhib_MinC_C"/>
</dbReference>
<dbReference type="InterPro" id="IPR036145">
    <property type="entry name" value="MinC_C_sf"/>
</dbReference>
<dbReference type="InterPro" id="IPR016098">
    <property type="entry name" value="CAP/MinC_C"/>
</dbReference>
<name>A0ABU9LI64_9BACL</name>
<comment type="subunit">
    <text evidence="5 6">Interacts with MinD and FtsZ.</text>
</comment>
<protein>
    <recommendedName>
        <fullName evidence="6">Probable septum site-determining protein MinC</fullName>
    </recommendedName>
</protein>
<comment type="function">
    <text evidence="6">Cell division inhibitor that blocks the formation of polar Z ring septums. Rapidly oscillates between the poles of the cell to destabilize FtsZ filaments that have formed before they mature into polar Z rings. Prevents FtsZ polymerization.</text>
</comment>
<dbReference type="PANTHER" id="PTHR34108">
    <property type="entry name" value="SEPTUM SITE-DETERMINING PROTEIN MINC"/>
    <property type="match status" value="1"/>
</dbReference>
<dbReference type="HAMAP" id="MF_00267">
    <property type="entry name" value="MinC"/>
    <property type="match status" value="1"/>
</dbReference>
<dbReference type="Pfam" id="PF03775">
    <property type="entry name" value="MinC_C"/>
    <property type="match status" value="1"/>
</dbReference>
<organism evidence="9 10">
    <name type="scientific">Kurthia gibsonii</name>
    <dbReference type="NCBI Taxonomy" id="33946"/>
    <lineage>
        <taxon>Bacteria</taxon>
        <taxon>Bacillati</taxon>
        <taxon>Bacillota</taxon>
        <taxon>Bacilli</taxon>
        <taxon>Bacillales</taxon>
        <taxon>Caryophanaceae</taxon>
        <taxon>Kurthia</taxon>
    </lineage>
</organism>
<evidence type="ECO:0000256" key="6">
    <source>
        <dbReference type="HAMAP-Rule" id="MF_00267"/>
    </source>
</evidence>
<evidence type="ECO:0000313" key="10">
    <source>
        <dbReference type="Proteomes" id="UP001398420"/>
    </source>
</evidence>
<keyword evidence="3 6" id="KW-0717">Septation</keyword>
<sequence length="223" mass="24399">MTTKQLVSLKGTKEGFVLKLDDQCGYEELLRELEGKLAEDRLDEQVEVQIAIGNRYCTDEQMNELLQAVQEALNVRVSKVKSDVITIEESNQRIMESQSSTYIGIVRSGQTVSSEGDLVIVGDVNPNAQVTAGGSIYVLGKLKGRAHAGKNGNCEAVIGASFLSATHLAIGHVLEIMTNEKQELAETPEMECAYLLDDETIGIKRLQELRIIRPNLSTFKGGS</sequence>
<proteinExistence type="inferred from homology"/>
<evidence type="ECO:0000256" key="1">
    <source>
        <dbReference type="ARBA" id="ARBA00006291"/>
    </source>
</evidence>
<evidence type="ECO:0000313" key="9">
    <source>
        <dbReference type="EMBL" id="MEL5987364.1"/>
    </source>
</evidence>
<keyword evidence="2 6" id="KW-0132">Cell division</keyword>
<reference evidence="9 10" key="1">
    <citation type="submission" date="2024-04" db="EMBL/GenBank/DDBJ databases">
        <authorList>
            <person name="Wu Y.S."/>
            <person name="Zhang L."/>
        </authorList>
    </citation>
    <scope>NUCLEOTIDE SEQUENCE [LARGE SCALE GENOMIC DNA]</scope>
    <source>
        <strain evidence="9 10">KG-01</strain>
    </source>
</reference>
<dbReference type="EMBL" id="JBCEWA010000002">
    <property type="protein sequence ID" value="MEL5987364.1"/>
    <property type="molecule type" value="Genomic_DNA"/>
</dbReference>
<evidence type="ECO:0000256" key="2">
    <source>
        <dbReference type="ARBA" id="ARBA00022618"/>
    </source>
</evidence>
<dbReference type="Gene3D" id="3.30.160.540">
    <property type="match status" value="1"/>
</dbReference>
<keyword evidence="4 6" id="KW-0131">Cell cycle</keyword>
<evidence type="ECO:0000256" key="4">
    <source>
        <dbReference type="ARBA" id="ARBA00023306"/>
    </source>
</evidence>
<evidence type="ECO:0000256" key="3">
    <source>
        <dbReference type="ARBA" id="ARBA00023210"/>
    </source>
</evidence>